<feature type="transmembrane region" description="Helical" evidence="7">
    <location>
        <begin position="244"/>
        <end position="262"/>
    </location>
</feature>
<feature type="transmembrane region" description="Helical" evidence="7">
    <location>
        <begin position="44"/>
        <end position="64"/>
    </location>
</feature>
<name>A0A5J6N731_9PROT</name>
<evidence type="ECO:0000256" key="3">
    <source>
        <dbReference type="ARBA" id="ARBA00022475"/>
    </source>
</evidence>
<dbReference type="GO" id="GO:0022857">
    <property type="term" value="F:transmembrane transporter activity"/>
    <property type="evidence" value="ECO:0007669"/>
    <property type="project" value="InterPro"/>
</dbReference>
<dbReference type="EMBL" id="CP042582">
    <property type="protein sequence ID" value="QEX24550.1"/>
    <property type="molecule type" value="Genomic_DNA"/>
</dbReference>
<evidence type="ECO:0000313" key="10">
    <source>
        <dbReference type="Proteomes" id="UP000325797"/>
    </source>
</evidence>
<feature type="domain" description="Major facilitator superfamily (MFS) profile" evidence="8">
    <location>
        <begin position="7"/>
        <end position="385"/>
    </location>
</feature>
<accession>A0A5J6N731</accession>
<gene>
    <name evidence="9" type="ORF">FRZ61_44910</name>
</gene>
<dbReference type="PANTHER" id="PTHR23517">
    <property type="entry name" value="RESISTANCE PROTEIN MDTM, PUTATIVE-RELATED-RELATED"/>
    <property type="match status" value="1"/>
</dbReference>
<evidence type="ECO:0000256" key="2">
    <source>
        <dbReference type="ARBA" id="ARBA00022448"/>
    </source>
</evidence>
<dbReference type="InterPro" id="IPR011701">
    <property type="entry name" value="MFS"/>
</dbReference>
<keyword evidence="4 7" id="KW-0812">Transmembrane</keyword>
<feature type="transmembrane region" description="Helical" evidence="7">
    <location>
        <begin position="161"/>
        <end position="179"/>
    </location>
</feature>
<evidence type="ECO:0000256" key="4">
    <source>
        <dbReference type="ARBA" id="ARBA00022692"/>
    </source>
</evidence>
<proteinExistence type="predicted"/>
<dbReference type="AlphaFoldDB" id="A0A5J6N731"/>
<protein>
    <submittedName>
        <fullName evidence="9">MFS transporter</fullName>
    </submittedName>
</protein>
<dbReference type="InterPro" id="IPR036259">
    <property type="entry name" value="MFS_trans_sf"/>
</dbReference>
<keyword evidence="10" id="KW-1185">Reference proteome</keyword>
<dbReference type="Proteomes" id="UP000325797">
    <property type="component" value="Chromosome"/>
</dbReference>
<dbReference type="SUPFAM" id="SSF103473">
    <property type="entry name" value="MFS general substrate transporter"/>
    <property type="match status" value="1"/>
</dbReference>
<feature type="transmembrane region" description="Helical" evidence="7">
    <location>
        <begin position="331"/>
        <end position="353"/>
    </location>
</feature>
<dbReference type="Pfam" id="PF07690">
    <property type="entry name" value="MFS_1"/>
    <property type="match status" value="1"/>
</dbReference>
<sequence length="389" mass="40926">MRRYDPTVACLNTGHVLVHLAMLIFPTAVLALEPAWHIPYGQLLSLSLGGLVAYGAGSLPAGWLGDRWSRHHMMTIFFFGLGFALIATGLVQGPIGMAIGLTLIGLFASIYHPVGIAMLVENRGKVGRALGVNGVFGNAGIAGAALITGALAQAIGWRAAFILPGALSILAGIAFLLWVRPTPARAVERPRAAPVPARALMWRIGFVLLLSTVCDSIVFNATTIAMPKVFAEHLAGWTHSTLEVGALLSFVYLVAAMAQLLVGHLIDRVSLRGLFVPIAALQVPFLIAASWAEGQIIIPVALALMFLMFGLIPIGDAMVAQHVEESWRSRVYAVSYVTSFGAGPLAIPLIAALHVESGGFSALFLALAAISIGTVAAAVLFPHRALARA</sequence>
<feature type="transmembrane region" description="Helical" evidence="7">
    <location>
        <begin position="297"/>
        <end position="319"/>
    </location>
</feature>
<dbReference type="InterPro" id="IPR020846">
    <property type="entry name" value="MFS_dom"/>
</dbReference>
<feature type="transmembrane region" description="Helical" evidence="7">
    <location>
        <begin position="76"/>
        <end position="95"/>
    </location>
</feature>
<dbReference type="PROSITE" id="PS50850">
    <property type="entry name" value="MFS"/>
    <property type="match status" value="1"/>
</dbReference>
<keyword evidence="6 7" id="KW-0472">Membrane</keyword>
<comment type="subcellular location">
    <subcellularLocation>
        <location evidence="1">Cell membrane</location>
        <topology evidence="1">Multi-pass membrane protein</topology>
    </subcellularLocation>
</comment>
<keyword evidence="5 7" id="KW-1133">Transmembrane helix</keyword>
<dbReference type="InterPro" id="IPR050171">
    <property type="entry name" value="MFS_Transporters"/>
</dbReference>
<keyword evidence="3" id="KW-1003">Cell membrane</keyword>
<dbReference type="GO" id="GO:0005886">
    <property type="term" value="C:plasma membrane"/>
    <property type="evidence" value="ECO:0007669"/>
    <property type="project" value="UniProtKB-SubCell"/>
</dbReference>
<dbReference type="Gene3D" id="1.20.1250.20">
    <property type="entry name" value="MFS general substrate transporter like domains"/>
    <property type="match status" value="2"/>
</dbReference>
<feature type="transmembrane region" description="Helical" evidence="7">
    <location>
        <begin position="274"/>
        <end position="291"/>
    </location>
</feature>
<dbReference type="RefSeq" id="WP_191909160.1">
    <property type="nucleotide sequence ID" value="NZ_CP042582.1"/>
</dbReference>
<dbReference type="KEGG" id="hadh:FRZ61_44910"/>
<keyword evidence="2" id="KW-0813">Transport</keyword>
<evidence type="ECO:0000256" key="7">
    <source>
        <dbReference type="SAM" id="Phobius"/>
    </source>
</evidence>
<feature type="transmembrane region" description="Helical" evidence="7">
    <location>
        <begin position="132"/>
        <end position="155"/>
    </location>
</feature>
<feature type="transmembrane region" description="Helical" evidence="7">
    <location>
        <begin position="359"/>
        <end position="381"/>
    </location>
</feature>
<evidence type="ECO:0000259" key="8">
    <source>
        <dbReference type="PROSITE" id="PS50850"/>
    </source>
</evidence>
<evidence type="ECO:0000256" key="5">
    <source>
        <dbReference type="ARBA" id="ARBA00022989"/>
    </source>
</evidence>
<feature type="transmembrane region" description="Helical" evidence="7">
    <location>
        <begin position="12"/>
        <end position="32"/>
    </location>
</feature>
<feature type="transmembrane region" description="Helical" evidence="7">
    <location>
        <begin position="101"/>
        <end position="120"/>
    </location>
</feature>
<evidence type="ECO:0000256" key="1">
    <source>
        <dbReference type="ARBA" id="ARBA00004651"/>
    </source>
</evidence>
<organism evidence="9 10">
    <name type="scientific">Hypericibacter adhaerens</name>
    <dbReference type="NCBI Taxonomy" id="2602016"/>
    <lineage>
        <taxon>Bacteria</taxon>
        <taxon>Pseudomonadati</taxon>
        <taxon>Pseudomonadota</taxon>
        <taxon>Alphaproteobacteria</taxon>
        <taxon>Rhodospirillales</taxon>
        <taxon>Dongiaceae</taxon>
        <taxon>Hypericibacter</taxon>
    </lineage>
</organism>
<dbReference type="PANTHER" id="PTHR23517:SF2">
    <property type="entry name" value="MULTIDRUG RESISTANCE PROTEIN MDTH"/>
    <property type="match status" value="1"/>
</dbReference>
<feature type="transmembrane region" description="Helical" evidence="7">
    <location>
        <begin position="200"/>
        <end position="224"/>
    </location>
</feature>
<reference evidence="9 10" key="1">
    <citation type="submission" date="2019-08" db="EMBL/GenBank/DDBJ databases">
        <title>Hyperibacter terrae gen. nov., sp. nov. and Hyperibacter viscosus sp. nov., two new members in the family Rhodospirillaceae isolated from the rhizosphere of Hypericum perforatum.</title>
        <authorList>
            <person name="Noviana Z."/>
        </authorList>
    </citation>
    <scope>NUCLEOTIDE SEQUENCE [LARGE SCALE GENOMIC DNA]</scope>
    <source>
        <strain evidence="9 10">R5959</strain>
    </source>
</reference>
<evidence type="ECO:0000256" key="6">
    <source>
        <dbReference type="ARBA" id="ARBA00023136"/>
    </source>
</evidence>
<evidence type="ECO:0000313" key="9">
    <source>
        <dbReference type="EMBL" id="QEX24550.1"/>
    </source>
</evidence>